<dbReference type="eggNOG" id="ENOG5033M59">
    <property type="taxonomic scope" value="Bacteria"/>
</dbReference>
<keyword evidence="1" id="KW-0732">Signal</keyword>
<proteinExistence type="predicted"/>
<comment type="caution">
    <text evidence="2">The sequence shown here is derived from an EMBL/GenBank/DDBJ whole genome shotgun (WGS) entry which is preliminary data.</text>
</comment>
<evidence type="ECO:0000313" key="3">
    <source>
        <dbReference type="Proteomes" id="UP000030153"/>
    </source>
</evidence>
<gene>
    <name evidence="2" type="ORF">N780_00275</name>
</gene>
<evidence type="ECO:0000256" key="1">
    <source>
        <dbReference type="SAM" id="SignalP"/>
    </source>
</evidence>
<dbReference type="EMBL" id="AVBG01000003">
    <property type="protein sequence ID" value="KGP92341.1"/>
    <property type="molecule type" value="Genomic_DNA"/>
</dbReference>
<evidence type="ECO:0008006" key="4">
    <source>
        <dbReference type="Google" id="ProtNLM"/>
    </source>
</evidence>
<dbReference type="STRING" id="1385513.N780_00275"/>
<dbReference type="Proteomes" id="UP000030153">
    <property type="component" value="Unassembled WGS sequence"/>
</dbReference>
<reference evidence="2 3" key="1">
    <citation type="submission" date="2013-08" db="EMBL/GenBank/DDBJ databases">
        <title>Genome of Pontibacillus chungwhensis.</title>
        <authorList>
            <person name="Wang Q."/>
            <person name="Wang G."/>
        </authorList>
    </citation>
    <scope>NUCLEOTIDE SEQUENCE [LARGE SCALE GENOMIC DNA]</scope>
    <source>
        <strain evidence="2 3">BH030062</strain>
    </source>
</reference>
<feature type="chain" id="PRO_5039406752" description="Small peptidoglycan-associated lipoprotein" evidence="1">
    <location>
        <begin position="22"/>
        <end position="131"/>
    </location>
</feature>
<keyword evidence="3" id="KW-1185">Reference proteome</keyword>
<accession>A0A0A2V0Q5</accession>
<name>A0A0A2V0Q5_9BACI</name>
<protein>
    <recommendedName>
        <fullName evidence="4">Small peptidoglycan-associated lipoprotein</fullName>
    </recommendedName>
</protein>
<feature type="signal peptide" evidence="1">
    <location>
        <begin position="1"/>
        <end position="21"/>
    </location>
</feature>
<organism evidence="2 3">
    <name type="scientific">Pontibacillus chungwhensis BH030062</name>
    <dbReference type="NCBI Taxonomy" id="1385513"/>
    <lineage>
        <taxon>Bacteria</taxon>
        <taxon>Bacillati</taxon>
        <taxon>Bacillota</taxon>
        <taxon>Bacilli</taxon>
        <taxon>Bacillales</taxon>
        <taxon>Bacillaceae</taxon>
        <taxon>Pontibacillus</taxon>
    </lineage>
</organism>
<dbReference type="PROSITE" id="PS51257">
    <property type="entry name" value="PROKAR_LIPOPROTEIN"/>
    <property type="match status" value="1"/>
</dbReference>
<evidence type="ECO:0000313" key="2">
    <source>
        <dbReference type="EMBL" id="KGP92341.1"/>
    </source>
</evidence>
<sequence>MSMKWLPLAFLLVLFTGSCTDQQDASVDVYKMNPTEDYEVFFYSNKATIELEEEYINALLELKLSNDNHTSPLTLTKTRSTTEAKERKTIHQYPALVIQREGSTMATISGKKAKNDILKVINDSIQKLPSS</sequence>
<dbReference type="AlphaFoldDB" id="A0A0A2V0Q5"/>
<dbReference type="RefSeq" id="WP_036780934.1">
    <property type="nucleotide sequence ID" value="NZ_AVBG01000003.1"/>
</dbReference>